<dbReference type="SUPFAM" id="SSF53720">
    <property type="entry name" value="ALDH-like"/>
    <property type="match status" value="1"/>
</dbReference>
<proteinExistence type="inferred from homology"/>
<evidence type="ECO:0000259" key="10">
    <source>
        <dbReference type="Pfam" id="PF18327"/>
    </source>
</evidence>
<dbReference type="Gene3D" id="3.20.20.220">
    <property type="match status" value="1"/>
</dbReference>
<evidence type="ECO:0000256" key="4">
    <source>
        <dbReference type="ARBA" id="ARBA00048142"/>
    </source>
</evidence>
<dbReference type="InterPro" id="IPR015590">
    <property type="entry name" value="Aldehyde_DH_dom"/>
</dbReference>
<dbReference type="SUPFAM" id="SSF81935">
    <property type="entry name" value="N-terminal domain of bifunctional PutA protein"/>
    <property type="match status" value="1"/>
</dbReference>
<dbReference type="InterPro" id="IPR029041">
    <property type="entry name" value="FAD-linked_oxidoreductase-like"/>
</dbReference>
<comment type="catalytic activity">
    <reaction evidence="4 5">
        <text>L-glutamate 5-semialdehyde + NAD(+) + H2O = L-glutamate + NADH + 2 H(+)</text>
        <dbReference type="Rhea" id="RHEA:30235"/>
        <dbReference type="ChEBI" id="CHEBI:15377"/>
        <dbReference type="ChEBI" id="CHEBI:15378"/>
        <dbReference type="ChEBI" id="CHEBI:29985"/>
        <dbReference type="ChEBI" id="CHEBI:57540"/>
        <dbReference type="ChEBI" id="CHEBI:57945"/>
        <dbReference type="ChEBI" id="CHEBI:58066"/>
        <dbReference type="EC" id="1.2.1.88"/>
    </reaction>
</comment>
<keyword evidence="3 5" id="KW-0520">NAD</keyword>
<dbReference type="InterPro" id="IPR024082">
    <property type="entry name" value="PRODH_PutA_dom_II"/>
</dbReference>
<comment type="similarity">
    <text evidence="5">In the C-terminal section; belongs to the aldehyde dehydrogenase family.</text>
</comment>
<dbReference type="InterPro" id="IPR024089">
    <property type="entry name" value="PRODH_PutA_dom_I/II"/>
</dbReference>
<keyword evidence="2 5" id="KW-0560">Oxidoreductase</keyword>
<dbReference type="Pfam" id="PF18327">
    <property type="entry name" value="PRODH"/>
    <property type="match status" value="1"/>
</dbReference>
<dbReference type="InterPro" id="IPR005933">
    <property type="entry name" value="PutA_C"/>
</dbReference>
<dbReference type="GO" id="GO:0009898">
    <property type="term" value="C:cytoplasmic side of plasma membrane"/>
    <property type="evidence" value="ECO:0007669"/>
    <property type="project" value="TreeGrafter"/>
</dbReference>
<dbReference type="RefSeq" id="WP_154738293.1">
    <property type="nucleotide sequence ID" value="NZ_WMBQ01000001.1"/>
</dbReference>
<dbReference type="PANTHER" id="PTHR42862:SF1">
    <property type="entry name" value="DELTA-1-PYRROLINE-5-CARBOXYLATE DEHYDROGENASE 2, ISOFORM A-RELATED"/>
    <property type="match status" value="1"/>
</dbReference>
<dbReference type="Proteomes" id="UP000440694">
    <property type="component" value="Unassembled WGS sequence"/>
</dbReference>
<keyword evidence="5" id="KW-0642">Proline metabolism</keyword>
<dbReference type="InterPro" id="IPR016162">
    <property type="entry name" value="Ald_DH_N"/>
</dbReference>
<dbReference type="FunFam" id="3.40.309.10:FF:000005">
    <property type="entry name" value="1-pyrroline-5-carboxylate dehydrogenase 1"/>
    <property type="match status" value="1"/>
</dbReference>
<protein>
    <recommendedName>
        <fullName evidence="5">Bifunctional protein PutA</fullName>
    </recommendedName>
    <domain>
        <recommendedName>
            <fullName evidence="5">Proline dehydrogenase</fullName>
            <ecNumber evidence="5">1.5.5.2</ecNumber>
        </recommendedName>
        <alternativeName>
            <fullName evidence="5">Proline oxidase</fullName>
        </alternativeName>
    </domain>
    <domain>
        <recommendedName>
            <fullName evidence="5">Delta-1-pyrroline-5-carboxylate dehydrogenase</fullName>
            <shortName evidence="5">P5C dehydrogenase</shortName>
            <ecNumber evidence="5">1.2.1.88</ecNumber>
        </recommendedName>
        <alternativeName>
            <fullName evidence="5">L-glutamate gamma-semialdehyde dehydrogenase</fullName>
        </alternativeName>
    </domain>
</protein>
<name>A0A6I3KIA4_9HYPH</name>
<evidence type="ECO:0000256" key="1">
    <source>
        <dbReference type="ARBA" id="ARBA00004786"/>
    </source>
</evidence>
<dbReference type="PIRSF" id="PIRSF000197">
    <property type="entry name" value="Bifunct_PutA"/>
    <property type="match status" value="1"/>
</dbReference>
<keyword evidence="12" id="KW-1185">Reference proteome</keyword>
<dbReference type="GO" id="GO:0003677">
    <property type="term" value="F:DNA binding"/>
    <property type="evidence" value="ECO:0007669"/>
    <property type="project" value="UniProtKB-KW"/>
</dbReference>
<keyword evidence="5" id="KW-0678">Repressor</keyword>
<evidence type="ECO:0000256" key="3">
    <source>
        <dbReference type="ARBA" id="ARBA00023027"/>
    </source>
</evidence>
<feature type="domain" description="Proline dehydrogenase PutA" evidence="9">
    <location>
        <begin position="76"/>
        <end position="189"/>
    </location>
</feature>
<dbReference type="UniPathway" id="UPA00261">
    <property type="reaction ID" value="UER00373"/>
</dbReference>
<dbReference type="GO" id="GO:0010133">
    <property type="term" value="P:L-proline catabolic process to L-glutamate"/>
    <property type="evidence" value="ECO:0007669"/>
    <property type="project" value="UniProtKB-UniRule"/>
</dbReference>
<dbReference type="Pfam" id="PF01619">
    <property type="entry name" value="Pro_dh"/>
    <property type="match status" value="1"/>
</dbReference>
<dbReference type="GO" id="GO:0004657">
    <property type="term" value="F:proline dehydrogenase activity"/>
    <property type="evidence" value="ECO:0007669"/>
    <property type="project" value="UniProtKB-UniRule"/>
</dbReference>
<comment type="similarity">
    <text evidence="5">In the N-terminal section; belongs to the proline dehydrogenase family.</text>
</comment>
<evidence type="ECO:0000313" key="11">
    <source>
        <dbReference type="EMBL" id="MTD93786.1"/>
    </source>
</evidence>
<dbReference type="AlphaFoldDB" id="A0A6I3KIA4"/>
<dbReference type="GO" id="GO:0003700">
    <property type="term" value="F:DNA-binding transcription factor activity"/>
    <property type="evidence" value="ECO:0007669"/>
    <property type="project" value="InterPro"/>
</dbReference>
<comment type="pathway">
    <text evidence="1 5">Amino-acid degradation; L-proline degradation into L-glutamate; L-glutamate from L-proline: step 2/2.</text>
</comment>
<dbReference type="EMBL" id="WMBQ01000001">
    <property type="protein sequence ID" value="MTD93786.1"/>
    <property type="molecule type" value="Genomic_DNA"/>
</dbReference>
<evidence type="ECO:0000259" key="9">
    <source>
        <dbReference type="Pfam" id="PF14850"/>
    </source>
</evidence>
<dbReference type="Gene3D" id="3.40.309.10">
    <property type="entry name" value="Aldehyde Dehydrogenase, Chain A, domain 2"/>
    <property type="match status" value="1"/>
</dbReference>
<dbReference type="InterPro" id="IPR016161">
    <property type="entry name" value="Ald_DH/histidinol_DH"/>
</dbReference>
<evidence type="ECO:0000256" key="2">
    <source>
        <dbReference type="ARBA" id="ARBA00023002"/>
    </source>
</evidence>
<feature type="active site" evidence="6">
    <location>
        <position position="821"/>
    </location>
</feature>
<dbReference type="InterPro" id="IPR016160">
    <property type="entry name" value="Ald_DH_CS_CYS"/>
</dbReference>
<dbReference type="Gene3D" id="1.20.5.460">
    <property type="entry name" value="Single helix bin"/>
    <property type="match status" value="1"/>
</dbReference>
<dbReference type="SUPFAM" id="SSF51730">
    <property type="entry name" value="FAD-linked oxidoreductase"/>
    <property type="match status" value="1"/>
</dbReference>
<evidence type="ECO:0000259" key="8">
    <source>
        <dbReference type="Pfam" id="PF01619"/>
    </source>
</evidence>
<dbReference type="InterPro" id="IPR016163">
    <property type="entry name" value="Ald_DH_C"/>
</dbReference>
<comment type="function">
    <text evidence="5">Oxidizes proline to glutamate for use as a carbon and nitrogen source.</text>
</comment>
<evidence type="ECO:0000256" key="6">
    <source>
        <dbReference type="PIRSR" id="PIRSR000197-1"/>
    </source>
</evidence>
<keyword evidence="5" id="KW-0805">Transcription regulation</keyword>
<evidence type="ECO:0000313" key="12">
    <source>
        <dbReference type="Proteomes" id="UP000440694"/>
    </source>
</evidence>
<dbReference type="Gene3D" id="3.40.605.10">
    <property type="entry name" value="Aldehyde Dehydrogenase, Chain A, domain 1"/>
    <property type="match status" value="1"/>
</dbReference>
<dbReference type="InterPro" id="IPR025703">
    <property type="entry name" value="Bifunct_PutA"/>
</dbReference>
<dbReference type="InterPro" id="IPR041349">
    <property type="entry name" value="PRODH"/>
</dbReference>
<dbReference type="NCBIfam" id="NF008869">
    <property type="entry name" value="PRK11904.1"/>
    <property type="match status" value="1"/>
</dbReference>
<feature type="domain" description="Aldehyde dehydrogenase" evidence="7">
    <location>
        <begin position="592"/>
        <end position="1043"/>
    </location>
</feature>
<keyword evidence="5" id="KW-0804">Transcription</keyword>
<comment type="catalytic activity">
    <reaction evidence="5">
        <text>L-proline + a quinone = (S)-1-pyrroline-5-carboxylate + a quinol + H(+)</text>
        <dbReference type="Rhea" id="RHEA:23784"/>
        <dbReference type="ChEBI" id="CHEBI:15378"/>
        <dbReference type="ChEBI" id="CHEBI:17388"/>
        <dbReference type="ChEBI" id="CHEBI:24646"/>
        <dbReference type="ChEBI" id="CHEBI:60039"/>
        <dbReference type="ChEBI" id="CHEBI:132124"/>
        <dbReference type="EC" id="1.5.5.2"/>
    </reaction>
</comment>
<dbReference type="EC" id="1.5.5.2" evidence="5"/>
<dbReference type="InterPro" id="IPR002872">
    <property type="entry name" value="Proline_DH_dom"/>
</dbReference>
<feature type="domain" description="Proline dehydrogenase" evidence="8">
    <location>
        <begin position="199"/>
        <end position="499"/>
    </location>
</feature>
<dbReference type="PANTHER" id="PTHR42862">
    <property type="entry name" value="DELTA-1-PYRROLINE-5-CARBOXYLATE DEHYDROGENASE 1, ISOFORM A-RELATED"/>
    <property type="match status" value="1"/>
</dbReference>
<keyword evidence="5" id="KW-0274">FAD</keyword>
<feature type="active site" evidence="6">
    <location>
        <position position="855"/>
    </location>
</feature>
<gene>
    <name evidence="11" type="primary">putA</name>
    <name evidence="11" type="ORF">GIW81_05495</name>
</gene>
<dbReference type="CDD" id="cd07125">
    <property type="entry name" value="ALDH_PutA-P5CDH"/>
    <property type="match status" value="1"/>
</dbReference>
<dbReference type="GO" id="GO:0003842">
    <property type="term" value="F:L-glutamate gamma-semialdehyde dehydrogenase activity"/>
    <property type="evidence" value="ECO:0007669"/>
    <property type="project" value="UniProtKB-UniRule"/>
</dbReference>
<comment type="cofactor">
    <cofactor evidence="5">
        <name>FAD</name>
        <dbReference type="ChEBI" id="CHEBI:57692"/>
    </cofactor>
</comment>
<evidence type="ECO:0000259" key="7">
    <source>
        <dbReference type="Pfam" id="PF00171"/>
    </source>
</evidence>
<accession>A0A6I3KIA4</accession>
<sequence>MVAVKMAEAISDVEERARLVPPRDEIAANHLIDEQRLLDRLVERAVFSEDERRRTSDLARRLVYAARADRGKHAGVDAFMREYGLSSDEGVILMCIAEALLRIPDTETADALIAEKLSEGHWEKHRGHSDSMLVNASTWALMLTGRVVKLREARGANPIDALKRLVARSGEPVIRQAVRQAVKVLGDQFVLGRNIREALTRAKEYEEKGYLFSYDMLGEAARTQKDADIYFERYLAAIDTVGQSAGPFSTMHSDALYGRPGLSVKLSALHPRFEPGKEERLAAELSPRMLTLARAARSRGLTLTIDAEEQERLDPTLQMFATTLTHDALDNWNGLGIAVQAYGKRAIPTLRWLRRLAERTGKRIPVRLVKGAYWDSEIKWAQERALADYPVFTRKLYTDVSFLACVRLMLSDQKAFYSQFATHNAYAIAAAHVAGGPATFEFQRLHGMGEPLHNEVVGENGLIKRPCRIYAPVGDHEDLLAYLVRRLLENGANTSFVNRLADDEAPVSEIIRDPVEAAQTEIAGTTEAQRLIVRPREIYLPERLAASGLPLTETTARHALFKEMGDALDDVYEAGPIIGGKATVGGDTASLVTCPHDRRERIGTVRITNLQQANTAIERATAAERTWNKEGGAKRAQILNAAADLFERDKARLMAVIVREAGKTLDDAQADVREAIDYLRYYAAQARRLFVGPVQLPGPTGERNTILLNGRGVFACISPWNFPLAIFTGQVAAALAAGNAVLAKPAEQTPITAFLATQHLHAAGVPGDVLQLLPGSGRLGEALVKDPRVKGISFTGSNETAWAIQKALADRRNAIIPFIAETGGLNAMIADSSALPEQVVRDAVRSAFNSAGQRCSAARVLFLQEDTADRTVDMLVGAIQALDIGDPFDYATDIGPVIDEEAQDALDGHKIRMQREGRQLVDLMLPESCRAGSYVTPAAFEIDRLSILDREVFGPILHVVRYERGALDKVVAAINASGYGLTLGLHSRIEAVADYVAEHARVGNVYVNRNQIGAVVGVQPFGGEGLSGTGPKAGGPHTLFAYASERVRSTDVTATGGNLELLTAATNTGR</sequence>
<dbReference type="PROSITE" id="PS00070">
    <property type="entry name" value="ALDEHYDE_DEHYDR_CYS"/>
    <property type="match status" value="1"/>
</dbReference>
<reference evidence="11 12" key="1">
    <citation type="submission" date="2019-11" db="EMBL/GenBank/DDBJ databases">
        <title>Identification of a novel strain.</title>
        <authorList>
            <person name="Xu Q."/>
            <person name="Wang G."/>
        </authorList>
    </citation>
    <scope>NUCLEOTIDE SEQUENCE [LARGE SCALE GENOMIC DNA]</scope>
    <source>
        <strain evidence="12">xq</strain>
    </source>
</reference>
<comment type="pathway">
    <text evidence="5">Amino-acid degradation; L-proline degradation into L-glutamate; L-glutamate from L-proline: step 1/2.</text>
</comment>
<dbReference type="InterPro" id="IPR050485">
    <property type="entry name" value="Proline_metab_enzyme"/>
</dbReference>
<comment type="caution">
    <text evidence="11">The sequence shown here is derived from an EMBL/GenBank/DDBJ whole genome shotgun (WGS) entry which is preliminary data.</text>
</comment>
<keyword evidence="5" id="KW-0285">Flavoprotein</keyword>
<organism evidence="11 12">
    <name type="scientific">Hyphomicrobium album</name>
    <dbReference type="NCBI Taxonomy" id="2665159"/>
    <lineage>
        <taxon>Bacteria</taxon>
        <taxon>Pseudomonadati</taxon>
        <taxon>Pseudomonadota</taxon>
        <taxon>Alphaproteobacteria</taxon>
        <taxon>Hyphomicrobiales</taxon>
        <taxon>Hyphomicrobiaceae</taxon>
        <taxon>Hyphomicrobium</taxon>
    </lineage>
</organism>
<keyword evidence="5" id="KW-0238">DNA-binding</keyword>
<dbReference type="Pfam" id="PF00171">
    <property type="entry name" value="Aldedh"/>
    <property type="match status" value="1"/>
</dbReference>
<evidence type="ECO:0000256" key="5">
    <source>
        <dbReference type="PIRNR" id="PIRNR000197"/>
    </source>
</evidence>
<feature type="domain" description="Proline utilization A proline dehydrogenase N-terminal" evidence="10">
    <location>
        <begin position="23"/>
        <end position="65"/>
    </location>
</feature>
<dbReference type="EC" id="1.2.1.88" evidence="5"/>
<dbReference type="Pfam" id="PF14850">
    <property type="entry name" value="Pro_dh-DNA_bdg"/>
    <property type="match status" value="1"/>
</dbReference>
<dbReference type="NCBIfam" id="TIGR01238">
    <property type="entry name" value="D1pyr5carbox3"/>
    <property type="match status" value="1"/>
</dbReference>